<dbReference type="CDD" id="cd09872">
    <property type="entry name" value="PIN_Sll0205-like"/>
    <property type="match status" value="1"/>
</dbReference>
<dbReference type="Gene3D" id="3.40.50.1010">
    <property type="entry name" value="5'-nuclease"/>
    <property type="match status" value="1"/>
</dbReference>
<dbReference type="PANTHER" id="PTHR36173:SF2">
    <property type="entry name" value="RIBONUCLEASE VAPC16"/>
    <property type="match status" value="1"/>
</dbReference>
<name>A0A4U1HNZ5_9BURK</name>
<dbReference type="InterPro" id="IPR002716">
    <property type="entry name" value="PIN_dom"/>
</dbReference>
<proteinExistence type="predicted"/>
<evidence type="ECO:0000313" key="2">
    <source>
        <dbReference type="EMBL" id="TKC81467.1"/>
    </source>
</evidence>
<dbReference type="InterPro" id="IPR029060">
    <property type="entry name" value="PIN-like_dom_sf"/>
</dbReference>
<organism evidence="2 3">
    <name type="scientific">Trinickia terrae</name>
    <dbReference type="NCBI Taxonomy" id="2571161"/>
    <lineage>
        <taxon>Bacteria</taxon>
        <taxon>Pseudomonadati</taxon>
        <taxon>Pseudomonadota</taxon>
        <taxon>Betaproteobacteria</taxon>
        <taxon>Burkholderiales</taxon>
        <taxon>Burkholderiaceae</taxon>
        <taxon>Trinickia</taxon>
    </lineage>
</organism>
<dbReference type="AlphaFoldDB" id="A0A4U1HNZ5"/>
<comment type="caution">
    <text evidence="2">The sequence shown here is derived from an EMBL/GenBank/DDBJ whole genome shotgun (WGS) entry which is preliminary data.</text>
</comment>
<dbReference type="EMBL" id="SWJE01000018">
    <property type="protein sequence ID" value="TKC81467.1"/>
    <property type="molecule type" value="Genomic_DNA"/>
</dbReference>
<dbReference type="InterPro" id="IPR041705">
    <property type="entry name" value="PIN_Sll0205"/>
</dbReference>
<accession>A0A4U1HNZ5</accession>
<dbReference type="Pfam" id="PF01850">
    <property type="entry name" value="PIN"/>
    <property type="match status" value="1"/>
</dbReference>
<dbReference type="OrthoDB" id="9798990at2"/>
<feature type="domain" description="PIN" evidence="1">
    <location>
        <begin position="4"/>
        <end position="117"/>
    </location>
</feature>
<sequence length="129" mass="14276">MRLLLDTHIALWAAEGAPQLSIEAARLIEDPANTLLVSVAAIWEIAIKHTKGNLKLHPRDARTAFRLAGFTELSISGEHAEAVTQLPLHADHADPFDRLMVTQALVEGIPLLSADPKVWRYHDTLMMRA</sequence>
<dbReference type="InterPro" id="IPR052919">
    <property type="entry name" value="TA_system_RNase"/>
</dbReference>
<protein>
    <submittedName>
        <fullName evidence="2">Type II toxin-antitoxin system VapC family toxin</fullName>
    </submittedName>
</protein>
<evidence type="ECO:0000313" key="3">
    <source>
        <dbReference type="Proteomes" id="UP000305539"/>
    </source>
</evidence>
<reference evidence="2 3" key="1">
    <citation type="submission" date="2019-04" db="EMBL/GenBank/DDBJ databases">
        <title>Trinickia sp. 7GSK02, isolated from subtropical forest soil.</title>
        <authorList>
            <person name="Gao Z.-H."/>
            <person name="Qiu L.-H."/>
        </authorList>
    </citation>
    <scope>NUCLEOTIDE SEQUENCE [LARGE SCALE GENOMIC DNA]</scope>
    <source>
        <strain evidence="2 3">7GSK02</strain>
    </source>
</reference>
<gene>
    <name evidence="2" type="ORF">FAZ69_28005</name>
</gene>
<dbReference type="PANTHER" id="PTHR36173">
    <property type="entry name" value="RIBONUCLEASE VAPC16-RELATED"/>
    <property type="match status" value="1"/>
</dbReference>
<keyword evidence="3" id="KW-1185">Reference proteome</keyword>
<dbReference type="RefSeq" id="WP_136898340.1">
    <property type="nucleotide sequence ID" value="NZ_SWJE01000018.1"/>
</dbReference>
<evidence type="ECO:0000259" key="1">
    <source>
        <dbReference type="Pfam" id="PF01850"/>
    </source>
</evidence>
<dbReference type="Proteomes" id="UP000305539">
    <property type="component" value="Unassembled WGS sequence"/>
</dbReference>
<dbReference type="SUPFAM" id="SSF88723">
    <property type="entry name" value="PIN domain-like"/>
    <property type="match status" value="1"/>
</dbReference>